<dbReference type="Proteomes" id="UP001348149">
    <property type="component" value="Unassembled WGS sequence"/>
</dbReference>
<proteinExistence type="predicted"/>
<reference evidence="1 2" key="1">
    <citation type="submission" date="2024-01" db="EMBL/GenBank/DDBJ databases">
        <title>Mesobacterium rodlantinim sp. nov., isolated from shallow sea hydrothermal systems off Kueishantao Island.</title>
        <authorList>
            <person name="Su Z."/>
            <person name="Tang K."/>
        </authorList>
    </citation>
    <scope>NUCLEOTIDE SEQUENCE [LARGE SCALE GENOMIC DNA]</scope>
    <source>
        <strain evidence="1 2">TK19101</strain>
    </source>
</reference>
<dbReference type="RefSeq" id="WP_326297325.1">
    <property type="nucleotide sequence ID" value="NZ_JAYLLH010000011.1"/>
</dbReference>
<accession>A0ABU6HGL6</accession>
<protein>
    <submittedName>
        <fullName evidence="1">Uncharacterized protein</fullName>
    </submittedName>
</protein>
<keyword evidence="2" id="KW-1185">Reference proteome</keyword>
<evidence type="ECO:0000313" key="1">
    <source>
        <dbReference type="EMBL" id="MEC3861603.1"/>
    </source>
</evidence>
<evidence type="ECO:0000313" key="2">
    <source>
        <dbReference type="Proteomes" id="UP001348149"/>
    </source>
</evidence>
<sequence>MAQARVVRFYLDPPLKRSAERGQHNFLTLVAETLIEAGFRVAYHRDSAEEREKSRGRNGFALFHMAPPTTQRGVTIRRAYHYPFWAIEPQAERWHWHVARSRFNPETLDPALAKRFTEFWRKRLFAGWQARDDGFVYVPLQGRLADHRAFQTCSPIAMLNEVLARDPRPVVATLHPGETYSVAELSALQALVDAHPRLTLASGQMDRFLPACSCVVTQNSSAAFNGYFFEKPTVLFAQVDFHHIAGSVPRDGVDAAFAARKAPLPAYACYLWWYWQHMSINAGHPSAKVRIAQALRRAGWPM</sequence>
<gene>
    <name evidence="1" type="ORF">VK792_09935</name>
</gene>
<organism evidence="1 2">
    <name type="scientific">Mesobacterium hydrothermale</name>
    <dbReference type="NCBI Taxonomy" id="3111907"/>
    <lineage>
        <taxon>Bacteria</taxon>
        <taxon>Pseudomonadati</taxon>
        <taxon>Pseudomonadota</taxon>
        <taxon>Alphaproteobacteria</taxon>
        <taxon>Rhodobacterales</taxon>
        <taxon>Roseobacteraceae</taxon>
        <taxon>Mesobacterium</taxon>
    </lineage>
</organism>
<name>A0ABU6HGL6_9RHOB</name>
<dbReference type="EMBL" id="JAYLLH010000011">
    <property type="protein sequence ID" value="MEC3861603.1"/>
    <property type="molecule type" value="Genomic_DNA"/>
</dbReference>
<comment type="caution">
    <text evidence="1">The sequence shown here is derived from an EMBL/GenBank/DDBJ whole genome shotgun (WGS) entry which is preliminary data.</text>
</comment>